<dbReference type="AlphaFoldDB" id="A0A1F7RPB5"/>
<dbReference type="InterPro" id="IPR013216">
    <property type="entry name" value="Methyltransf_11"/>
</dbReference>
<organism evidence="2 3">
    <name type="scientific">Candidatus Schekmanbacteria bacterium GWA2_38_11</name>
    <dbReference type="NCBI Taxonomy" id="1817876"/>
    <lineage>
        <taxon>Bacteria</taxon>
        <taxon>Candidatus Schekmaniibacteriota</taxon>
    </lineage>
</organism>
<evidence type="ECO:0000313" key="3">
    <source>
        <dbReference type="Proteomes" id="UP000178526"/>
    </source>
</evidence>
<dbReference type="Pfam" id="PF08241">
    <property type="entry name" value="Methyltransf_11"/>
    <property type="match status" value="1"/>
</dbReference>
<dbReference type="PANTHER" id="PTHR43861">
    <property type="entry name" value="TRANS-ACONITATE 2-METHYLTRANSFERASE-RELATED"/>
    <property type="match status" value="1"/>
</dbReference>
<proteinExistence type="predicted"/>
<dbReference type="GO" id="GO:0008757">
    <property type="term" value="F:S-adenosylmethionine-dependent methyltransferase activity"/>
    <property type="evidence" value="ECO:0007669"/>
    <property type="project" value="InterPro"/>
</dbReference>
<dbReference type="Proteomes" id="UP000178526">
    <property type="component" value="Unassembled WGS sequence"/>
</dbReference>
<evidence type="ECO:0000259" key="1">
    <source>
        <dbReference type="Pfam" id="PF08241"/>
    </source>
</evidence>
<dbReference type="Gene3D" id="3.40.50.150">
    <property type="entry name" value="Vaccinia Virus protein VP39"/>
    <property type="match status" value="1"/>
</dbReference>
<dbReference type="EMBL" id="MGDB01000001">
    <property type="protein sequence ID" value="OGL43406.1"/>
    <property type="molecule type" value="Genomic_DNA"/>
</dbReference>
<accession>A0A1F7RPB5</accession>
<dbReference type="CDD" id="cd02440">
    <property type="entry name" value="AdoMet_MTases"/>
    <property type="match status" value="1"/>
</dbReference>
<feature type="domain" description="Methyltransferase type 11" evidence="1">
    <location>
        <begin position="39"/>
        <end position="129"/>
    </location>
</feature>
<comment type="caution">
    <text evidence="2">The sequence shown here is derived from an EMBL/GenBank/DDBJ whole genome shotgun (WGS) entry which is preliminary data.</text>
</comment>
<reference evidence="2 3" key="1">
    <citation type="journal article" date="2016" name="Nat. Commun.">
        <title>Thousands of microbial genomes shed light on interconnected biogeochemical processes in an aquifer system.</title>
        <authorList>
            <person name="Anantharaman K."/>
            <person name="Brown C.T."/>
            <person name="Hug L.A."/>
            <person name="Sharon I."/>
            <person name="Castelle C.J."/>
            <person name="Probst A.J."/>
            <person name="Thomas B.C."/>
            <person name="Singh A."/>
            <person name="Wilkins M.J."/>
            <person name="Karaoz U."/>
            <person name="Brodie E.L."/>
            <person name="Williams K.H."/>
            <person name="Hubbard S.S."/>
            <person name="Banfield J.F."/>
        </authorList>
    </citation>
    <scope>NUCLEOTIDE SEQUENCE [LARGE SCALE GENOMIC DNA]</scope>
</reference>
<evidence type="ECO:0000313" key="2">
    <source>
        <dbReference type="EMBL" id="OGL43406.1"/>
    </source>
</evidence>
<sequence length="268" mass="31360">MEKILWQSLATYPNLPSLALWRAIEIKILSKIKITPPVLDIGCGDGSFAKLIYKNRIFEVGCDIIKEYANCAKKKGIYSHISVNDACKISFKNASFSTVFSNCVFEHIQNYQEALEEVYRVLKPGGSFITTVPSEKFHEYLYYYNFYIRKGKKDKAEKYLSDLDKAIEHFYYKSPEEWKTLLLKIGFVSIKTHYYIPKETEQVWNRIDNFYNKKRIANYSLRKIMTMRKLQFIAKTMIPFSMIYLSKYYNKTLKPGEKGGALLIIAIK</sequence>
<dbReference type="InterPro" id="IPR029063">
    <property type="entry name" value="SAM-dependent_MTases_sf"/>
</dbReference>
<protein>
    <recommendedName>
        <fullName evidence="1">Methyltransferase type 11 domain-containing protein</fullName>
    </recommendedName>
</protein>
<gene>
    <name evidence="2" type="ORF">A2042_07450</name>
</gene>
<dbReference type="SUPFAM" id="SSF53335">
    <property type="entry name" value="S-adenosyl-L-methionine-dependent methyltransferases"/>
    <property type="match status" value="1"/>
</dbReference>
<name>A0A1F7RPB5_9BACT</name>